<name>A0A9P5CNV8_CRYP1</name>
<feature type="chain" id="PRO_5040139004" description="Six-hairpin glycosidase-like protein" evidence="1">
    <location>
        <begin position="19"/>
        <end position="702"/>
    </location>
</feature>
<dbReference type="InterPro" id="IPR008928">
    <property type="entry name" value="6-hairpin_glycosidase_sf"/>
</dbReference>
<proteinExistence type="predicted"/>
<dbReference type="SUPFAM" id="SSF48208">
    <property type="entry name" value="Six-hairpin glycosidases"/>
    <property type="match status" value="1"/>
</dbReference>
<dbReference type="RefSeq" id="XP_040776835.1">
    <property type="nucleotide sequence ID" value="XM_040917131.1"/>
</dbReference>
<dbReference type="GeneID" id="63834260"/>
<organism evidence="2 3">
    <name type="scientific">Cryphonectria parasitica (strain ATCC 38755 / EP155)</name>
    <dbReference type="NCBI Taxonomy" id="660469"/>
    <lineage>
        <taxon>Eukaryota</taxon>
        <taxon>Fungi</taxon>
        <taxon>Dikarya</taxon>
        <taxon>Ascomycota</taxon>
        <taxon>Pezizomycotina</taxon>
        <taxon>Sordariomycetes</taxon>
        <taxon>Sordariomycetidae</taxon>
        <taxon>Diaporthales</taxon>
        <taxon>Cryphonectriaceae</taxon>
        <taxon>Cryphonectria-Endothia species complex</taxon>
        <taxon>Cryphonectria</taxon>
    </lineage>
</organism>
<dbReference type="GO" id="GO:0005975">
    <property type="term" value="P:carbohydrate metabolic process"/>
    <property type="evidence" value="ECO:0007669"/>
    <property type="project" value="InterPro"/>
</dbReference>
<dbReference type="GO" id="GO:0003824">
    <property type="term" value="F:catalytic activity"/>
    <property type="evidence" value="ECO:0007669"/>
    <property type="project" value="UniProtKB-ARBA"/>
</dbReference>
<dbReference type="Gene3D" id="1.50.10.10">
    <property type="match status" value="1"/>
</dbReference>
<protein>
    <recommendedName>
        <fullName evidence="4">Six-hairpin glycosidase-like protein</fullName>
    </recommendedName>
</protein>
<feature type="signal peptide" evidence="1">
    <location>
        <begin position="1"/>
        <end position="18"/>
    </location>
</feature>
<evidence type="ECO:0000313" key="3">
    <source>
        <dbReference type="Proteomes" id="UP000803844"/>
    </source>
</evidence>
<reference evidence="2" key="1">
    <citation type="journal article" date="2020" name="Phytopathology">
        <title>Genome sequence of the chestnut blight fungus Cryphonectria parasitica EP155: A fundamental resource for an archetypical invasive plant pathogen.</title>
        <authorList>
            <person name="Crouch J.A."/>
            <person name="Dawe A."/>
            <person name="Aerts A."/>
            <person name="Barry K."/>
            <person name="Churchill A.C.L."/>
            <person name="Grimwood J."/>
            <person name="Hillman B."/>
            <person name="Milgroom M.G."/>
            <person name="Pangilinan J."/>
            <person name="Smith M."/>
            <person name="Salamov A."/>
            <person name="Schmutz J."/>
            <person name="Yadav J."/>
            <person name="Grigoriev I.V."/>
            <person name="Nuss D."/>
        </authorList>
    </citation>
    <scope>NUCLEOTIDE SEQUENCE</scope>
    <source>
        <strain evidence="2">EP155</strain>
    </source>
</reference>
<comment type="caution">
    <text evidence="2">The sequence shown here is derived from an EMBL/GenBank/DDBJ whole genome shotgun (WGS) entry which is preliminary data.</text>
</comment>
<gene>
    <name evidence="2" type="ORF">M406DRAFT_256846</name>
</gene>
<sequence length="702" mass="78610">MHALLCFCLLVITPAALAKAPIDRRKIVESLNVHRNASSDTTPLQVGNGNFAFGADVTGLQTFNPFATMSTWGWHNFSLPTTPNQTSVDGLDFTGLDWWTHGRLVNYDQPNPAENDISNWLIENPQRLNLGNIGLYFGRVQVDESDLTNKSQILNLWTGSIVSTFSYNNTQIRVETRAATDSSTVGVSVESELLSTGALGLFFDFPYSDINKFDAPYVGVWNATSNHSTSLETSATQLVIEHSLDNTSYFFTAAWEGEGQVTGPAAGTHRYFLMVPGSTNLTMTATFSQSKVSSVVGLSDLAEEAEAWWENYWISGAFIDLTSTNSTNATELQRRIILSQYLLAVNSASHFSPQESGLVNNGWYGKFHLEMAFWHLMHFARWGHFDLLQRSIPRMYQQFLPSSYDRARLQGYQGARLGKMTDPTGRSAPGEINSLLIWQQPHPMYFAEIEYRSFPNDTTLNKWDEILTACADFMASYAWYNESTGVYDLGPPMYPVSENTDPNNTVNPTFELAYWRFGLDIAMRWKERQNLSVPENWITVRDKLSPLPVVNDTFPIYQGVPDMWTSNETTYDHPAMAGVYGWLPPPSSGPPLNLTIVRNTADKILELWDLEDSYGWDFSLLAMNSLRLGDVDQAVAYVLDPYFEFDDAGYPEGGTRVPTPYFPDAASFLLFMAMMAGGWDGSPGPHFPEAWDVRVEGFVPGL</sequence>
<accession>A0A9P5CNV8</accession>
<evidence type="ECO:0000256" key="1">
    <source>
        <dbReference type="SAM" id="SignalP"/>
    </source>
</evidence>
<dbReference type="Proteomes" id="UP000803844">
    <property type="component" value="Unassembled WGS sequence"/>
</dbReference>
<keyword evidence="1" id="KW-0732">Signal</keyword>
<dbReference type="EMBL" id="MU032347">
    <property type="protein sequence ID" value="KAF3765874.1"/>
    <property type="molecule type" value="Genomic_DNA"/>
</dbReference>
<dbReference type="InterPro" id="IPR012341">
    <property type="entry name" value="6hp_glycosidase-like_sf"/>
</dbReference>
<evidence type="ECO:0000313" key="2">
    <source>
        <dbReference type="EMBL" id="KAF3765874.1"/>
    </source>
</evidence>
<keyword evidence="3" id="KW-1185">Reference proteome</keyword>
<evidence type="ECO:0008006" key="4">
    <source>
        <dbReference type="Google" id="ProtNLM"/>
    </source>
</evidence>
<dbReference type="AlphaFoldDB" id="A0A9P5CNV8"/>
<dbReference type="OrthoDB" id="3534988at2759"/>